<evidence type="ECO:0000313" key="2">
    <source>
        <dbReference type="EMBL" id="KAJ3259836.1"/>
    </source>
</evidence>
<accession>A0AAD5UJP9</accession>
<reference evidence="2" key="1">
    <citation type="submission" date="2020-05" db="EMBL/GenBank/DDBJ databases">
        <title>Phylogenomic resolution of chytrid fungi.</title>
        <authorList>
            <person name="Stajich J.E."/>
            <person name="Amses K."/>
            <person name="Simmons R."/>
            <person name="Seto K."/>
            <person name="Myers J."/>
            <person name="Bonds A."/>
            <person name="Quandt C.A."/>
            <person name="Barry K."/>
            <person name="Liu P."/>
            <person name="Grigoriev I."/>
            <person name="Longcore J.E."/>
            <person name="James T.Y."/>
        </authorList>
    </citation>
    <scope>NUCLEOTIDE SEQUENCE</scope>
    <source>
        <strain evidence="2">PLAUS21</strain>
    </source>
</reference>
<feature type="compositionally biased region" description="Basic and acidic residues" evidence="1">
    <location>
        <begin position="65"/>
        <end position="74"/>
    </location>
</feature>
<proteinExistence type="predicted"/>
<name>A0AAD5UJP9_9FUNG</name>
<comment type="caution">
    <text evidence="2">The sequence shown here is derived from an EMBL/GenBank/DDBJ whole genome shotgun (WGS) entry which is preliminary data.</text>
</comment>
<sequence>MKRPTLSAKRFAIESYPNEAFDTFTIDNKVKEQPKGTLLNGKDKKKHNTKEEDIHVHSKWPRPKVPHDTTESKSHSKYCNSFNGGMVTAAIAYHPRRNLGTFGKTNRMQYLNELFKEGLSVCPKYPATYHGQGGEGRPFALGLTEAGCPSSNGSLIAPCFKDSKRQSPTDIAKLPVEQPFSKKELKDFDGYKNFYNVLMVSQTPYELPK</sequence>
<organism evidence="2 3">
    <name type="scientific">Boothiomyces macroporosus</name>
    <dbReference type="NCBI Taxonomy" id="261099"/>
    <lineage>
        <taxon>Eukaryota</taxon>
        <taxon>Fungi</taxon>
        <taxon>Fungi incertae sedis</taxon>
        <taxon>Chytridiomycota</taxon>
        <taxon>Chytridiomycota incertae sedis</taxon>
        <taxon>Chytridiomycetes</taxon>
        <taxon>Rhizophydiales</taxon>
        <taxon>Terramycetaceae</taxon>
        <taxon>Boothiomyces</taxon>
    </lineage>
</organism>
<gene>
    <name evidence="2" type="ORF">HK103_001727</name>
</gene>
<evidence type="ECO:0000313" key="3">
    <source>
        <dbReference type="Proteomes" id="UP001210925"/>
    </source>
</evidence>
<dbReference type="AlphaFoldDB" id="A0AAD5UJP9"/>
<protein>
    <submittedName>
        <fullName evidence="2">Uncharacterized protein</fullName>
    </submittedName>
</protein>
<feature type="region of interest" description="Disordered" evidence="1">
    <location>
        <begin position="32"/>
        <end position="76"/>
    </location>
</feature>
<dbReference type="Proteomes" id="UP001210925">
    <property type="component" value="Unassembled WGS sequence"/>
</dbReference>
<dbReference type="EMBL" id="JADGKB010000015">
    <property type="protein sequence ID" value="KAJ3259836.1"/>
    <property type="molecule type" value="Genomic_DNA"/>
</dbReference>
<keyword evidence="3" id="KW-1185">Reference proteome</keyword>
<evidence type="ECO:0000256" key="1">
    <source>
        <dbReference type="SAM" id="MobiDB-lite"/>
    </source>
</evidence>